<evidence type="ECO:0000256" key="5">
    <source>
        <dbReference type="ARBA" id="ARBA00023274"/>
    </source>
</evidence>
<dbReference type="PROSITE" id="PS00056">
    <property type="entry name" value="RIBOSOMAL_S17"/>
    <property type="match status" value="1"/>
</dbReference>
<dbReference type="NCBIfam" id="TIGR03635">
    <property type="entry name" value="uS17_bact"/>
    <property type="match status" value="1"/>
</dbReference>
<name>A0A0H4T437_9CHLR</name>
<evidence type="ECO:0000256" key="7">
    <source>
        <dbReference type="RuleBase" id="RU003872"/>
    </source>
</evidence>
<comment type="subunit">
    <text evidence="6">Part of the 30S ribosomal subunit.</text>
</comment>
<dbReference type="InterPro" id="IPR012340">
    <property type="entry name" value="NA-bd_OB-fold"/>
</dbReference>
<organism evidence="8">
    <name type="scientific">uncultured Chloroflexi bacterium Rifle_16ft_4_minimus_14836</name>
    <dbReference type="NCBI Taxonomy" id="1665059"/>
    <lineage>
        <taxon>Bacteria</taxon>
        <taxon>Bacillati</taxon>
        <taxon>Chloroflexota</taxon>
        <taxon>environmental samples</taxon>
    </lineage>
</organism>
<comment type="similarity">
    <text evidence="1 6 7">Belongs to the universal ribosomal protein uS17 family.</text>
</comment>
<reference evidence="8" key="1">
    <citation type="journal article" date="2015" name="ISME J.">
        <title>Aquifer environment selects for microbial species cohorts in sediment and groundwater.</title>
        <authorList>
            <person name="Hug L.A."/>
            <person name="Thomas B.C."/>
            <person name="Brown C.T."/>
            <person name="Frischkorn K.R."/>
            <person name="Williams K.H."/>
            <person name="Tringe S.G."/>
            <person name="Banfield J.F."/>
        </authorList>
    </citation>
    <scope>NUCLEOTIDE SEQUENCE</scope>
</reference>
<keyword evidence="2 6" id="KW-0699">rRNA-binding</keyword>
<evidence type="ECO:0000256" key="3">
    <source>
        <dbReference type="ARBA" id="ARBA00022884"/>
    </source>
</evidence>
<comment type="function">
    <text evidence="6">One of the primary rRNA binding proteins, it binds specifically to the 5'-end of 16S ribosomal RNA.</text>
</comment>
<dbReference type="PANTHER" id="PTHR10744:SF1">
    <property type="entry name" value="SMALL RIBOSOMAL SUBUNIT PROTEIN US17M"/>
    <property type="match status" value="1"/>
</dbReference>
<dbReference type="CDD" id="cd00364">
    <property type="entry name" value="Ribosomal_uS17"/>
    <property type="match status" value="1"/>
</dbReference>
<dbReference type="PANTHER" id="PTHR10744">
    <property type="entry name" value="40S RIBOSOMAL PROTEIN S11 FAMILY MEMBER"/>
    <property type="match status" value="1"/>
</dbReference>
<dbReference type="GO" id="GO:0019843">
    <property type="term" value="F:rRNA binding"/>
    <property type="evidence" value="ECO:0007669"/>
    <property type="project" value="UniProtKB-UniRule"/>
</dbReference>
<dbReference type="InterPro" id="IPR000266">
    <property type="entry name" value="Ribosomal_uS17"/>
</dbReference>
<keyword evidence="3 6" id="KW-0694">RNA-binding</keyword>
<dbReference type="GO" id="GO:0022627">
    <property type="term" value="C:cytosolic small ribosomal subunit"/>
    <property type="evidence" value="ECO:0007669"/>
    <property type="project" value="UniProtKB-UniRule"/>
</dbReference>
<dbReference type="GO" id="GO:0006412">
    <property type="term" value="P:translation"/>
    <property type="evidence" value="ECO:0007669"/>
    <property type="project" value="UniProtKB-UniRule"/>
</dbReference>
<dbReference type="Gene3D" id="2.40.50.140">
    <property type="entry name" value="Nucleic acid-binding proteins"/>
    <property type="match status" value="1"/>
</dbReference>
<evidence type="ECO:0000256" key="4">
    <source>
        <dbReference type="ARBA" id="ARBA00022980"/>
    </source>
</evidence>
<dbReference type="Pfam" id="PF00366">
    <property type="entry name" value="Ribosomal_S17"/>
    <property type="match status" value="1"/>
</dbReference>
<dbReference type="InterPro" id="IPR019979">
    <property type="entry name" value="Ribosomal_uS17_CS"/>
</dbReference>
<keyword evidence="5 6" id="KW-0687">Ribonucleoprotein</keyword>
<dbReference type="EMBL" id="KT006952">
    <property type="protein sequence ID" value="AKQ01157.1"/>
    <property type="molecule type" value="Genomic_DNA"/>
</dbReference>
<accession>A0A0H4T437</accession>
<dbReference type="PRINTS" id="PR00973">
    <property type="entry name" value="RIBOSOMALS17"/>
</dbReference>
<protein>
    <recommendedName>
        <fullName evidence="6">Small ribosomal subunit protein uS17</fullName>
    </recommendedName>
</protein>
<dbReference type="InterPro" id="IPR019984">
    <property type="entry name" value="Ribosomal_uS17_bact/chlr"/>
</dbReference>
<dbReference type="SUPFAM" id="SSF50249">
    <property type="entry name" value="Nucleic acid-binding proteins"/>
    <property type="match status" value="1"/>
</dbReference>
<evidence type="ECO:0000256" key="2">
    <source>
        <dbReference type="ARBA" id="ARBA00022730"/>
    </source>
</evidence>
<evidence type="ECO:0000256" key="6">
    <source>
        <dbReference type="HAMAP-Rule" id="MF_01345"/>
    </source>
</evidence>
<evidence type="ECO:0000313" key="8">
    <source>
        <dbReference type="EMBL" id="AKQ01157.1"/>
    </source>
</evidence>
<proteinExistence type="inferred from homology"/>
<gene>
    <name evidence="6 8" type="primary">rpsQ</name>
</gene>
<dbReference type="GO" id="GO:0003735">
    <property type="term" value="F:structural constituent of ribosome"/>
    <property type="evidence" value="ECO:0007669"/>
    <property type="project" value="UniProtKB-UniRule"/>
</dbReference>
<dbReference type="HAMAP" id="MF_01345_B">
    <property type="entry name" value="Ribosomal_uS17_B"/>
    <property type="match status" value="1"/>
</dbReference>
<dbReference type="NCBIfam" id="NF004123">
    <property type="entry name" value="PRK05610.1"/>
    <property type="match status" value="1"/>
</dbReference>
<keyword evidence="4 6" id="KW-0689">Ribosomal protein</keyword>
<dbReference type="AlphaFoldDB" id="A0A0H4T437"/>
<sequence length="100" mass="11607">MEQRRKTRVGRVVSDKMQKTVVVLLERMTRHPVYGKTMLRRKRVKAHDARDECRVGDTVLIEETRPLSREKRWRVASILSRREVAEVSPIALDQAQGAAL</sequence>
<evidence type="ECO:0000256" key="1">
    <source>
        <dbReference type="ARBA" id="ARBA00010254"/>
    </source>
</evidence>